<proteinExistence type="predicted"/>
<dbReference type="AlphaFoldDB" id="A8RSS5"/>
<sequence length="112" mass="12571">MDVSTIMQYVSYLLNAIGLMAFLVSVITQVIKSWPGLDKLPTQAVVIVLSLVLCPAVFIALMAWIHHPINWYTVFACVIMAFIVALVAMDGWERVSEIWKRTKTPKTTYPGN</sequence>
<feature type="transmembrane region" description="Helical" evidence="1">
    <location>
        <begin position="71"/>
        <end position="92"/>
    </location>
</feature>
<keyword evidence="1" id="KW-0812">Transmembrane</keyword>
<comment type="caution">
    <text evidence="2">The sequence shown here is derived from an EMBL/GenBank/DDBJ whole genome shotgun (WGS) entry which is preliminary data.</text>
</comment>
<evidence type="ECO:0000256" key="1">
    <source>
        <dbReference type="SAM" id="Phobius"/>
    </source>
</evidence>
<reference evidence="2 3" key="2">
    <citation type="submission" date="2007-09" db="EMBL/GenBank/DDBJ databases">
        <title>Draft genome sequence of Clostridium bolteae (ATCC BAA-613).</title>
        <authorList>
            <person name="Sudarsanam P."/>
            <person name="Ley R."/>
            <person name="Guruge J."/>
            <person name="Turnbaugh P.J."/>
            <person name="Mahowald M."/>
            <person name="Liep D."/>
            <person name="Gordon J."/>
        </authorList>
    </citation>
    <scope>NUCLEOTIDE SEQUENCE [LARGE SCALE GENOMIC DNA]</scope>
    <source>
        <strain evidence="3">ATCC BAA-613 / DSM 15670 / CCUG 46953 / JCM 12243 / WAL 16351</strain>
    </source>
</reference>
<organism evidence="2 3">
    <name type="scientific">Enterocloster bolteae (strain ATCC BAA-613 / DSM 15670 / CCUG 46953 / JCM 12243 / WAL 16351)</name>
    <name type="common">Clostridium bolteae</name>
    <dbReference type="NCBI Taxonomy" id="411902"/>
    <lineage>
        <taxon>Bacteria</taxon>
        <taxon>Bacillati</taxon>
        <taxon>Bacillota</taxon>
        <taxon>Clostridia</taxon>
        <taxon>Lachnospirales</taxon>
        <taxon>Lachnospiraceae</taxon>
        <taxon>Enterocloster</taxon>
    </lineage>
</organism>
<keyword evidence="1" id="KW-0472">Membrane</keyword>
<keyword evidence="1" id="KW-1133">Transmembrane helix</keyword>
<feature type="transmembrane region" description="Helical" evidence="1">
    <location>
        <begin position="12"/>
        <end position="31"/>
    </location>
</feature>
<evidence type="ECO:0000313" key="3">
    <source>
        <dbReference type="Proteomes" id="UP000005396"/>
    </source>
</evidence>
<dbReference type="HOGENOM" id="CLU_145911_0_0_9"/>
<dbReference type="PaxDb" id="411902-CLOBOL_03424"/>
<gene>
    <name evidence="2" type="ORF">CLOBOL_03424</name>
</gene>
<protein>
    <submittedName>
        <fullName evidence="2">Uncharacterized protein</fullName>
    </submittedName>
</protein>
<dbReference type="RefSeq" id="WP_002570848.1">
    <property type="nucleotide sequence ID" value="NZ_DS480687.1"/>
</dbReference>
<accession>A8RSS5</accession>
<evidence type="ECO:0000313" key="2">
    <source>
        <dbReference type="EMBL" id="EDP16272.1"/>
    </source>
</evidence>
<feature type="transmembrane region" description="Helical" evidence="1">
    <location>
        <begin position="43"/>
        <end position="65"/>
    </location>
</feature>
<reference evidence="2 3" key="1">
    <citation type="submission" date="2007-08" db="EMBL/GenBank/DDBJ databases">
        <authorList>
            <person name="Fulton L."/>
            <person name="Clifton S."/>
            <person name="Fulton B."/>
            <person name="Xu J."/>
            <person name="Minx P."/>
            <person name="Pepin K.H."/>
            <person name="Johnson M."/>
            <person name="Thiruvilangam P."/>
            <person name="Bhonagiri V."/>
            <person name="Nash W.E."/>
            <person name="Mardis E.R."/>
            <person name="Wilson R.K."/>
        </authorList>
    </citation>
    <scope>NUCLEOTIDE SEQUENCE [LARGE SCALE GENOMIC DNA]</scope>
    <source>
        <strain evidence="3">ATCC BAA-613 / DSM 15670 / CCUG 46953 / JCM 12243 / WAL 16351</strain>
    </source>
</reference>
<dbReference type="EMBL" id="ABCC02000030">
    <property type="protein sequence ID" value="EDP16272.1"/>
    <property type="molecule type" value="Genomic_DNA"/>
</dbReference>
<dbReference type="eggNOG" id="ENOG5030FNI">
    <property type="taxonomic scope" value="Bacteria"/>
</dbReference>
<name>A8RSS5_ENTBW</name>
<dbReference type="Proteomes" id="UP000005396">
    <property type="component" value="Unassembled WGS sequence"/>
</dbReference>